<organism evidence="1 2">
    <name type="scientific">Linnemannia gamsii</name>
    <dbReference type="NCBI Taxonomy" id="64522"/>
    <lineage>
        <taxon>Eukaryota</taxon>
        <taxon>Fungi</taxon>
        <taxon>Fungi incertae sedis</taxon>
        <taxon>Mucoromycota</taxon>
        <taxon>Mortierellomycotina</taxon>
        <taxon>Mortierellomycetes</taxon>
        <taxon>Mortierellales</taxon>
        <taxon>Mortierellaceae</taxon>
        <taxon>Linnemannia</taxon>
    </lineage>
</organism>
<dbReference type="AlphaFoldDB" id="A0A9P6UFV7"/>
<evidence type="ECO:0000313" key="2">
    <source>
        <dbReference type="Proteomes" id="UP000823405"/>
    </source>
</evidence>
<keyword evidence="2" id="KW-1185">Reference proteome</keyword>
<sequence length="75" mass="8325">MDDTIRRNALQNKLSSTIHGKYIQEAYRIAAFCTCAWARDAYAIIAELGVRAWRNLRVGIAGTLEDGLRSSVGKP</sequence>
<feature type="non-terminal residue" evidence="1">
    <location>
        <position position="75"/>
    </location>
</feature>
<dbReference type="EMBL" id="JAAAIN010002821">
    <property type="protein sequence ID" value="KAG0289813.1"/>
    <property type="molecule type" value="Genomic_DNA"/>
</dbReference>
<dbReference type="Proteomes" id="UP000823405">
    <property type="component" value="Unassembled WGS sequence"/>
</dbReference>
<protein>
    <submittedName>
        <fullName evidence="1">Uncharacterized protein</fullName>
    </submittedName>
</protein>
<reference evidence="1" key="1">
    <citation type="journal article" date="2020" name="Fungal Divers.">
        <title>Resolving the Mortierellaceae phylogeny through synthesis of multi-gene phylogenetics and phylogenomics.</title>
        <authorList>
            <person name="Vandepol N."/>
            <person name="Liber J."/>
            <person name="Desiro A."/>
            <person name="Na H."/>
            <person name="Kennedy M."/>
            <person name="Barry K."/>
            <person name="Grigoriev I.V."/>
            <person name="Miller A.N."/>
            <person name="O'Donnell K."/>
            <person name="Stajich J.E."/>
            <person name="Bonito G."/>
        </authorList>
    </citation>
    <scope>NUCLEOTIDE SEQUENCE</scope>
    <source>
        <strain evidence="1">NVP60</strain>
    </source>
</reference>
<accession>A0A9P6UFV7</accession>
<comment type="caution">
    <text evidence="1">The sequence shown here is derived from an EMBL/GenBank/DDBJ whole genome shotgun (WGS) entry which is preliminary data.</text>
</comment>
<evidence type="ECO:0000313" key="1">
    <source>
        <dbReference type="EMBL" id="KAG0289813.1"/>
    </source>
</evidence>
<name>A0A9P6UFV7_9FUNG</name>
<gene>
    <name evidence="1" type="ORF">BGZ97_006372</name>
</gene>
<proteinExistence type="predicted"/>